<protein>
    <submittedName>
        <fullName evidence="2">4-carboxymuconolactone decarboxylase</fullName>
    </submittedName>
</protein>
<evidence type="ECO:0000313" key="3">
    <source>
        <dbReference type="Proteomes" id="UP000238007"/>
    </source>
</evidence>
<dbReference type="GO" id="GO:0051920">
    <property type="term" value="F:peroxiredoxin activity"/>
    <property type="evidence" value="ECO:0007669"/>
    <property type="project" value="InterPro"/>
</dbReference>
<reference evidence="2 3" key="1">
    <citation type="submission" date="2018-03" db="EMBL/GenBank/DDBJ databases">
        <title>Genomic Encyclopedia of Archaeal and Bacterial Type Strains, Phase II (KMG-II): from individual species to whole genera.</title>
        <authorList>
            <person name="Goeker M."/>
        </authorList>
    </citation>
    <scope>NUCLEOTIDE SEQUENCE [LARGE SCALE GENOMIC DNA]</scope>
    <source>
        <strain evidence="2 3">DSM 101533</strain>
    </source>
</reference>
<sequence length="147" mass="16197">MAVPDQCITYEVRRGMSDQNPFEAMMKMGQDWAKSMNVDMDAFTPKGFENLWPTMSKETMEMFFGKGVNPEGLDAKTRLLLTLAGLTVLGAQAEAQIRLTVRHLTEAGATKQEIAETIAQMGMFGGVPAMNKAMELANEVLEKDETA</sequence>
<feature type="domain" description="Carboxymuconolactone decarboxylase-like" evidence="1">
    <location>
        <begin position="64"/>
        <end position="139"/>
    </location>
</feature>
<dbReference type="PANTHER" id="PTHR33570">
    <property type="entry name" value="4-CARBOXYMUCONOLACTONE DECARBOXYLASE FAMILY PROTEIN"/>
    <property type="match status" value="1"/>
</dbReference>
<dbReference type="PANTHER" id="PTHR33570:SF2">
    <property type="entry name" value="CARBOXYMUCONOLACTONE DECARBOXYLASE-LIKE DOMAIN-CONTAINING PROTEIN"/>
    <property type="match status" value="1"/>
</dbReference>
<comment type="caution">
    <text evidence="2">The sequence shown here is derived from an EMBL/GenBank/DDBJ whole genome shotgun (WGS) entry which is preliminary data.</text>
</comment>
<dbReference type="AlphaFoldDB" id="A0A2T0W459"/>
<accession>A0A2T0W459</accession>
<dbReference type="Gene3D" id="1.20.1290.10">
    <property type="entry name" value="AhpD-like"/>
    <property type="match status" value="1"/>
</dbReference>
<evidence type="ECO:0000259" key="1">
    <source>
        <dbReference type="Pfam" id="PF02627"/>
    </source>
</evidence>
<proteinExistence type="predicted"/>
<gene>
    <name evidence="2" type="ORF">CLV80_101117</name>
</gene>
<dbReference type="EMBL" id="PVTP01000001">
    <property type="protein sequence ID" value="PRY80266.1"/>
    <property type="molecule type" value="Genomic_DNA"/>
</dbReference>
<dbReference type="InterPro" id="IPR029032">
    <property type="entry name" value="AhpD-like"/>
</dbReference>
<dbReference type="InterPro" id="IPR052512">
    <property type="entry name" value="4CMD/NDH-1_regulator"/>
</dbReference>
<dbReference type="Proteomes" id="UP000238007">
    <property type="component" value="Unassembled WGS sequence"/>
</dbReference>
<dbReference type="Pfam" id="PF02627">
    <property type="entry name" value="CMD"/>
    <property type="match status" value="1"/>
</dbReference>
<keyword evidence="3" id="KW-1185">Reference proteome</keyword>
<organism evidence="2 3">
    <name type="scientific">Yoonia maritima</name>
    <dbReference type="NCBI Taxonomy" id="1435347"/>
    <lineage>
        <taxon>Bacteria</taxon>
        <taxon>Pseudomonadati</taxon>
        <taxon>Pseudomonadota</taxon>
        <taxon>Alphaproteobacteria</taxon>
        <taxon>Rhodobacterales</taxon>
        <taxon>Paracoccaceae</taxon>
        <taxon>Yoonia</taxon>
    </lineage>
</organism>
<dbReference type="SUPFAM" id="SSF69118">
    <property type="entry name" value="AhpD-like"/>
    <property type="match status" value="1"/>
</dbReference>
<evidence type="ECO:0000313" key="2">
    <source>
        <dbReference type="EMBL" id="PRY80266.1"/>
    </source>
</evidence>
<name>A0A2T0W459_9RHOB</name>
<dbReference type="InterPro" id="IPR003779">
    <property type="entry name" value="CMD-like"/>
</dbReference>